<dbReference type="Proteomes" id="UP001558713">
    <property type="component" value="Unassembled WGS sequence"/>
</dbReference>
<reference evidence="2 3" key="1">
    <citation type="submission" date="2024-04" db="EMBL/GenBank/DDBJ databases">
        <title>Genome assembly C_amara_ONT_v2.</title>
        <authorList>
            <person name="Yant L."/>
            <person name="Moore C."/>
            <person name="Slenker M."/>
        </authorList>
    </citation>
    <scope>NUCLEOTIDE SEQUENCE [LARGE SCALE GENOMIC DNA]</scope>
    <source>
        <tissue evidence="2">Leaf</tissue>
    </source>
</reference>
<feature type="domain" description="Reverse transcriptase zinc-binding" evidence="1">
    <location>
        <begin position="298"/>
        <end position="368"/>
    </location>
</feature>
<gene>
    <name evidence="2" type="ORF">V5N11_017208</name>
</gene>
<comment type="caution">
    <text evidence="2">The sequence shown here is derived from an EMBL/GenBank/DDBJ whole genome shotgun (WGS) entry which is preliminary data.</text>
</comment>
<dbReference type="Pfam" id="PF13966">
    <property type="entry name" value="zf-RVT"/>
    <property type="match status" value="1"/>
</dbReference>
<name>A0ABD1BLI7_CARAN</name>
<evidence type="ECO:0000259" key="1">
    <source>
        <dbReference type="Pfam" id="PF13966"/>
    </source>
</evidence>
<evidence type="ECO:0000313" key="2">
    <source>
        <dbReference type="EMBL" id="KAL1218053.1"/>
    </source>
</evidence>
<proteinExistence type="predicted"/>
<organism evidence="2 3">
    <name type="scientific">Cardamine amara subsp. amara</name>
    <dbReference type="NCBI Taxonomy" id="228776"/>
    <lineage>
        <taxon>Eukaryota</taxon>
        <taxon>Viridiplantae</taxon>
        <taxon>Streptophyta</taxon>
        <taxon>Embryophyta</taxon>
        <taxon>Tracheophyta</taxon>
        <taxon>Spermatophyta</taxon>
        <taxon>Magnoliopsida</taxon>
        <taxon>eudicotyledons</taxon>
        <taxon>Gunneridae</taxon>
        <taxon>Pentapetalae</taxon>
        <taxon>rosids</taxon>
        <taxon>malvids</taxon>
        <taxon>Brassicales</taxon>
        <taxon>Brassicaceae</taxon>
        <taxon>Cardamineae</taxon>
        <taxon>Cardamine</taxon>
    </lineage>
</organism>
<protein>
    <submittedName>
        <fullName evidence="2">Mitochondrial protein</fullName>
    </submittedName>
</protein>
<evidence type="ECO:0000313" key="3">
    <source>
        <dbReference type="Proteomes" id="UP001558713"/>
    </source>
</evidence>
<dbReference type="AlphaFoldDB" id="A0ABD1BLI7"/>
<dbReference type="InterPro" id="IPR026960">
    <property type="entry name" value="RVT-Znf"/>
</dbReference>
<dbReference type="EMBL" id="JBANAX010000228">
    <property type="protein sequence ID" value="KAL1218053.1"/>
    <property type="molecule type" value="Genomic_DNA"/>
</dbReference>
<keyword evidence="3" id="KW-1185">Reference proteome</keyword>
<dbReference type="PANTHER" id="PTHR33116:SF86">
    <property type="entry name" value="REVERSE TRANSCRIPTASE DOMAIN-CONTAINING PROTEIN"/>
    <property type="match status" value="1"/>
</dbReference>
<dbReference type="PANTHER" id="PTHR33116">
    <property type="entry name" value="REVERSE TRANSCRIPTASE ZINC-BINDING DOMAIN-CONTAINING PROTEIN-RELATED-RELATED"/>
    <property type="match status" value="1"/>
</dbReference>
<accession>A0ABD1BLI7</accession>
<sequence>MWIEQEGGTGKYLGLPEYLSCSKSKLLAFITDNLKDHLSGWYAKTLSLEGKEILLKYVAMTLPVYAMSCFQLTKHQCEKLTSAMSSFWWNTIENKRKIHWVVWDKMCKSKQDGGLGFRDLENFNQALLAKQAWTLLQDPNSLIAKVYKSRYFLDNELLEAEIGRRPSYAWRSILHGRDLLKKGLLRVIGDGKDTLMWMDNWIMDGTPRRPFNKQRTMDLNLQVGSLISAQGTWKLEVLKELFVQEDIDRILSFPPAKSLKDSWIWAHTKEGVYKVKSGNWLVSSTEVSHSHQGNTNQLVNELETKSWKIETEPKIRLLLWRVLSGALAVAERIIAHGMQANVMCSLCRGDVESIKYVLFECVPSRKVWRNTNIPVGQ</sequence>